<evidence type="ECO:0000313" key="2">
    <source>
        <dbReference type="EMBL" id="TFH94295.1"/>
    </source>
</evidence>
<dbReference type="GO" id="GO:0006302">
    <property type="term" value="P:double-strand break repair"/>
    <property type="evidence" value="ECO:0007669"/>
    <property type="project" value="TreeGrafter"/>
</dbReference>
<evidence type="ECO:0000313" key="3">
    <source>
        <dbReference type="Proteomes" id="UP000297225"/>
    </source>
</evidence>
<dbReference type="PANTHER" id="PTHR32182:SF22">
    <property type="entry name" value="ATP-DEPENDENT ENDONUCLEASE, OLD FAMILY-RELATED"/>
    <property type="match status" value="1"/>
</dbReference>
<keyword evidence="3" id="KW-1185">Reference proteome</keyword>
<sequence>MADKLKLKHLNVSGFKSFSNDQGIHLDLGDVNILMGANGAGKSNVVSFFKMLSFMMSGSFQEYVARNGSAQVFLHYGSKVTDTIKGDLFWSNKGISDKYSFSLSYASPDNLIIVSEELEYTKKESATPYKTSLKAKFQESALLDTTDRTAIVIRKLLSGCKVYQFHDTTSTAPIRQAVRKEFSDYLQAQGNNLAAFLYRLKEFFPENYKRIITYVRSVVPQFSDFYLAPNDQGYVLLRWLDQSANDYIFFPDQFSDGSIRFIALATLLLQPPKMMPPIIIVDEPELGLHPSAIVQLSEMIKDASLHAQVLVATQSPLLMDQFTADEISIVEYDEHSQSSVVTKLSEEGLGEWLEQYTLSELWGKNVLGGKP</sequence>
<dbReference type="EMBL" id="SPNC01000146">
    <property type="protein sequence ID" value="TFH94295.1"/>
    <property type="molecule type" value="Genomic_DNA"/>
</dbReference>
<dbReference type="Gene3D" id="3.40.50.300">
    <property type="entry name" value="P-loop containing nucleotide triphosphate hydrolases"/>
    <property type="match status" value="1"/>
</dbReference>
<gene>
    <name evidence="2" type="ORF">E4P47_08145</name>
</gene>
<dbReference type="GeneID" id="66796621"/>
<dbReference type="InterPro" id="IPR027417">
    <property type="entry name" value="P-loop_NTPase"/>
</dbReference>
<dbReference type="GO" id="GO:0005524">
    <property type="term" value="F:ATP binding"/>
    <property type="evidence" value="ECO:0007669"/>
    <property type="project" value="InterPro"/>
</dbReference>
<dbReference type="InterPro" id="IPR014555">
    <property type="entry name" value="RecF-like"/>
</dbReference>
<name>A0A4Y8WNB0_9PORP</name>
<proteinExistence type="predicted"/>
<dbReference type="CDD" id="cd00267">
    <property type="entry name" value="ABC_ATPase"/>
    <property type="match status" value="1"/>
</dbReference>
<protein>
    <submittedName>
        <fullName evidence="2">Chromosome segregation protein SMC</fullName>
    </submittedName>
</protein>
<comment type="caution">
    <text evidence="2">The sequence shown here is derived from an EMBL/GenBank/DDBJ whole genome shotgun (WGS) entry which is preliminary data.</text>
</comment>
<dbReference type="Pfam" id="PF13304">
    <property type="entry name" value="AAA_21"/>
    <property type="match status" value="1"/>
</dbReference>
<dbReference type="PIRSF" id="PIRSF029347">
    <property type="entry name" value="RecF"/>
    <property type="match status" value="1"/>
</dbReference>
<dbReference type="RefSeq" id="WP_134849105.1">
    <property type="nucleotide sequence ID" value="NZ_CP197400.1"/>
</dbReference>
<accession>A0A4Y8WNB0</accession>
<dbReference type="GO" id="GO:0016887">
    <property type="term" value="F:ATP hydrolysis activity"/>
    <property type="evidence" value="ECO:0007669"/>
    <property type="project" value="InterPro"/>
</dbReference>
<dbReference type="PANTHER" id="PTHR32182">
    <property type="entry name" value="DNA REPLICATION AND REPAIR PROTEIN RECF"/>
    <property type="match status" value="1"/>
</dbReference>
<reference evidence="2 3" key="1">
    <citation type="submission" date="2019-03" db="EMBL/GenBank/DDBJ databases">
        <title>Porphyromonas levii Isolated from the Uterus of Dairy Cows.</title>
        <authorList>
            <person name="Francis A.M."/>
        </authorList>
    </citation>
    <scope>NUCLEOTIDE SEQUENCE [LARGE SCALE GENOMIC DNA]</scope>
    <source>
        <strain evidence="2 3">AF5678</strain>
    </source>
</reference>
<feature type="domain" description="ATPase AAA-type core" evidence="1">
    <location>
        <begin position="243"/>
        <end position="320"/>
    </location>
</feature>
<dbReference type="SUPFAM" id="SSF52540">
    <property type="entry name" value="P-loop containing nucleoside triphosphate hydrolases"/>
    <property type="match status" value="1"/>
</dbReference>
<dbReference type="STRING" id="1122973.GCA_000379925_00038"/>
<dbReference type="InterPro" id="IPR003959">
    <property type="entry name" value="ATPase_AAA_core"/>
</dbReference>
<dbReference type="OrthoDB" id="9805802at2"/>
<dbReference type="GO" id="GO:0000731">
    <property type="term" value="P:DNA synthesis involved in DNA repair"/>
    <property type="evidence" value="ECO:0007669"/>
    <property type="project" value="TreeGrafter"/>
</dbReference>
<dbReference type="Proteomes" id="UP000297225">
    <property type="component" value="Unassembled WGS sequence"/>
</dbReference>
<dbReference type="AlphaFoldDB" id="A0A4Y8WNB0"/>
<organism evidence="2 3">
    <name type="scientific">Porphyromonas levii</name>
    <dbReference type="NCBI Taxonomy" id="28114"/>
    <lineage>
        <taxon>Bacteria</taxon>
        <taxon>Pseudomonadati</taxon>
        <taxon>Bacteroidota</taxon>
        <taxon>Bacteroidia</taxon>
        <taxon>Bacteroidales</taxon>
        <taxon>Porphyromonadaceae</taxon>
        <taxon>Porphyromonas</taxon>
    </lineage>
</organism>
<evidence type="ECO:0000259" key="1">
    <source>
        <dbReference type="Pfam" id="PF13304"/>
    </source>
</evidence>